<dbReference type="AlphaFoldDB" id="A0A0N1P1F9"/>
<dbReference type="InterPro" id="IPR007587">
    <property type="entry name" value="SAPS"/>
</dbReference>
<comment type="caution">
    <text evidence="4">The sequence shown here is derived from an EMBL/GenBank/DDBJ whole genome shotgun (WGS) entry which is preliminary data.</text>
</comment>
<dbReference type="GO" id="GO:0019903">
    <property type="term" value="F:protein phosphatase binding"/>
    <property type="evidence" value="ECO:0007669"/>
    <property type="project" value="InterPro"/>
</dbReference>
<dbReference type="PANTHER" id="PTHR12634">
    <property type="entry name" value="SIT4 YEAST -ASSOCIATING PROTEIN-RELATED"/>
    <property type="match status" value="1"/>
</dbReference>
<feature type="compositionally biased region" description="Acidic residues" evidence="3">
    <location>
        <begin position="77"/>
        <end position="92"/>
    </location>
</feature>
<organism evidence="4 5">
    <name type="scientific">Cyphellophora attinorum</name>
    <dbReference type="NCBI Taxonomy" id="1664694"/>
    <lineage>
        <taxon>Eukaryota</taxon>
        <taxon>Fungi</taxon>
        <taxon>Dikarya</taxon>
        <taxon>Ascomycota</taxon>
        <taxon>Pezizomycotina</taxon>
        <taxon>Eurotiomycetes</taxon>
        <taxon>Chaetothyriomycetidae</taxon>
        <taxon>Chaetothyriales</taxon>
        <taxon>Cyphellophoraceae</taxon>
        <taxon>Cyphellophora</taxon>
    </lineage>
</organism>
<keyword evidence="2" id="KW-0131">Cell cycle</keyword>
<evidence type="ECO:0000256" key="3">
    <source>
        <dbReference type="SAM" id="MobiDB-lite"/>
    </source>
</evidence>
<dbReference type="GeneID" id="28731403"/>
<dbReference type="VEuPathDB" id="FungiDB:AB675_10733"/>
<feature type="region of interest" description="Disordered" evidence="3">
    <location>
        <begin position="69"/>
        <end position="92"/>
    </location>
</feature>
<dbReference type="EMBL" id="LFJN01000011">
    <property type="protein sequence ID" value="KPI40644.1"/>
    <property type="molecule type" value="Genomic_DNA"/>
</dbReference>
<evidence type="ECO:0000313" key="5">
    <source>
        <dbReference type="Proteomes" id="UP000038010"/>
    </source>
</evidence>
<dbReference type="GO" id="GO:0005634">
    <property type="term" value="C:nucleus"/>
    <property type="evidence" value="ECO:0007669"/>
    <property type="project" value="TreeGrafter"/>
</dbReference>
<protein>
    <submittedName>
        <fullName evidence="4">Extragenic suppressor of kinetochore protein 1</fullName>
    </submittedName>
</protein>
<dbReference type="Proteomes" id="UP000038010">
    <property type="component" value="Unassembled WGS sequence"/>
</dbReference>
<reference evidence="4 5" key="1">
    <citation type="submission" date="2015-06" db="EMBL/GenBank/DDBJ databases">
        <title>Draft genome of the ant-associated black yeast Phialophora attae CBS 131958.</title>
        <authorList>
            <person name="Moreno L.F."/>
            <person name="Stielow B.J."/>
            <person name="de Hoog S."/>
            <person name="Vicente V.A."/>
            <person name="Weiss V.A."/>
            <person name="de Vries M."/>
            <person name="Cruz L.M."/>
            <person name="Souza E.M."/>
        </authorList>
    </citation>
    <scope>NUCLEOTIDE SEQUENCE [LARGE SCALE GENOMIC DNA]</scope>
    <source>
        <strain evidence="4 5">CBS 131958</strain>
    </source>
</reference>
<comment type="similarity">
    <text evidence="1">Belongs to the SAPS family.</text>
</comment>
<dbReference type="GO" id="GO:0005829">
    <property type="term" value="C:cytosol"/>
    <property type="evidence" value="ECO:0007669"/>
    <property type="project" value="TreeGrafter"/>
</dbReference>
<evidence type="ECO:0000256" key="1">
    <source>
        <dbReference type="ARBA" id="ARBA00006180"/>
    </source>
</evidence>
<dbReference type="Pfam" id="PF04499">
    <property type="entry name" value="SAPS"/>
    <property type="match status" value="1"/>
</dbReference>
<dbReference type="GO" id="GO:0019888">
    <property type="term" value="F:protein phosphatase regulator activity"/>
    <property type="evidence" value="ECO:0007669"/>
    <property type="project" value="TreeGrafter"/>
</dbReference>
<accession>A0A0N1P1F9</accession>
<evidence type="ECO:0000256" key="2">
    <source>
        <dbReference type="ARBA" id="ARBA00023306"/>
    </source>
</evidence>
<name>A0A0N1P1F9_9EURO</name>
<dbReference type="STRING" id="1664694.A0A0N1P1F9"/>
<sequence length="321" mass="35818">MFWRFGGYSNVSTIDTLLDKQNLKLEELLEESDLIQELKSHHTKLIEVLRDDDNLHALLQYVIAPPAKSAASSEKAPEDDDEEPAVDQEQDESEKKRLKYAYVACEILSCETWSITEALMANTQYLTEFWDFLRKPPSLEPLQAGYFTKVNECLLEKKTEDMLDFFKSLPDIVPAILQHVDCPMVMDLLLKIISLDKAEGGAGIVDWLHSQDLIPMLLANLSPDCNSSTQTSAGDFLKAIITISANAAQDQQSCIGPNSLTRQLVSESCMETLISAMLQGGNPLTVGVGIVIEVIRKNNSDYDPKVGLLQILRQRVMILSI</sequence>
<gene>
    <name evidence="4" type="ORF">AB675_10733</name>
</gene>
<dbReference type="OrthoDB" id="295029at2759"/>
<dbReference type="RefSeq" id="XP_018000607.1">
    <property type="nucleotide sequence ID" value="XM_018139523.1"/>
</dbReference>
<dbReference type="PANTHER" id="PTHR12634:SF8">
    <property type="entry name" value="FIERY MOUNTAIN, ISOFORM D"/>
    <property type="match status" value="1"/>
</dbReference>
<keyword evidence="5" id="KW-1185">Reference proteome</keyword>
<proteinExistence type="inferred from homology"/>
<evidence type="ECO:0000313" key="4">
    <source>
        <dbReference type="EMBL" id="KPI40644.1"/>
    </source>
</evidence>